<evidence type="ECO:0000313" key="3">
    <source>
        <dbReference type="EMBL" id="GAL83916.1"/>
    </source>
</evidence>
<keyword evidence="4" id="KW-1185">Reference proteome</keyword>
<reference evidence="3 4" key="1">
    <citation type="submission" date="2014-09" db="EMBL/GenBank/DDBJ databases">
        <title>Sporocytophaga myxococcoides PG-01 genome sequencing.</title>
        <authorList>
            <person name="Liu L."/>
            <person name="Gao P.J."/>
            <person name="Chen G.J."/>
            <person name="Wang L.S."/>
        </authorList>
    </citation>
    <scope>NUCLEOTIDE SEQUENCE [LARGE SCALE GENOMIC DNA]</scope>
    <source>
        <strain evidence="3 4">PG-01</strain>
    </source>
</reference>
<proteinExistence type="predicted"/>
<dbReference type="InterPro" id="IPR025665">
    <property type="entry name" value="Beta-barrel_OMP_2"/>
</dbReference>
<dbReference type="RefSeq" id="WP_045459669.1">
    <property type="nucleotide sequence ID" value="NZ_BBLT01000002.1"/>
</dbReference>
<evidence type="ECO:0000256" key="1">
    <source>
        <dbReference type="SAM" id="SignalP"/>
    </source>
</evidence>
<evidence type="ECO:0000313" key="4">
    <source>
        <dbReference type="Proteomes" id="UP000030185"/>
    </source>
</evidence>
<protein>
    <recommendedName>
        <fullName evidence="2">Outer membrane protein beta-barrel domain-containing protein</fullName>
    </recommendedName>
</protein>
<feature type="domain" description="Outer membrane protein beta-barrel" evidence="2">
    <location>
        <begin position="37"/>
        <end position="203"/>
    </location>
</feature>
<evidence type="ECO:0000259" key="2">
    <source>
        <dbReference type="Pfam" id="PF13568"/>
    </source>
</evidence>
<keyword evidence="1" id="KW-0732">Signal</keyword>
<dbReference type="OrthoDB" id="893278at2"/>
<organism evidence="3 4">
    <name type="scientific">Sporocytophaga myxococcoides</name>
    <dbReference type="NCBI Taxonomy" id="153721"/>
    <lineage>
        <taxon>Bacteria</taxon>
        <taxon>Pseudomonadati</taxon>
        <taxon>Bacteroidota</taxon>
        <taxon>Cytophagia</taxon>
        <taxon>Cytophagales</taxon>
        <taxon>Cytophagaceae</taxon>
        <taxon>Sporocytophaga</taxon>
    </lineage>
</organism>
<name>A0A098LAF6_9BACT</name>
<sequence>MKKALLFLAFLCCVSASLAQVTLGVYYFPSKTGILTNNYDPQYDSKNTFAGGAGMNVDFRLDRATIFQTGLFYASHNQKFTSELQYHPTDTATILKGKRRLDYIKVPLFLRVSHKLTKKTDFVIYGGPQLGYLIKGAGGNVIYTRREEDPNLTAFYDLPPSKNEYYNKFIIDAAIGAGLDVYLSQHFTFNTSLKFDFGITNTLNKKAKTNADIPVTYYDNYKQFYHNYTFALLLGVTYHFGNDHLLSPTMRGRR</sequence>
<dbReference type="STRING" id="153721.MYP_1144"/>
<dbReference type="Proteomes" id="UP000030185">
    <property type="component" value="Unassembled WGS sequence"/>
</dbReference>
<feature type="chain" id="PRO_5001937286" description="Outer membrane protein beta-barrel domain-containing protein" evidence="1">
    <location>
        <begin position="20"/>
        <end position="254"/>
    </location>
</feature>
<gene>
    <name evidence="3" type="ORF">MYP_1144</name>
</gene>
<accession>A0A098LAF6</accession>
<dbReference type="Pfam" id="PF13568">
    <property type="entry name" value="OMP_b-brl_2"/>
    <property type="match status" value="1"/>
</dbReference>
<feature type="signal peptide" evidence="1">
    <location>
        <begin position="1"/>
        <end position="19"/>
    </location>
</feature>
<dbReference type="AlphaFoldDB" id="A0A098LAF6"/>
<comment type="caution">
    <text evidence="3">The sequence shown here is derived from an EMBL/GenBank/DDBJ whole genome shotgun (WGS) entry which is preliminary data.</text>
</comment>
<dbReference type="EMBL" id="BBLT01000002">
    <property type="protein sequence ID" value="GAL83916.1"/>
    <property type="molecule type" value="Genomic_DNA"/>
</dbReference>